<keyword evidence="2" id="KW-1185">Reference proteome</keyword>
<evidence type="ECO:0000313" key="1">
    <source>
        <dbReference type="EMBL" id="ACK64700.1"/>
    </source>
</evidence>
<dbReference type="OrthoDB" id="428560at2"/>
<dbReference type="HOGENOM" id="CLU_2568144_0_0_3"/>
<reference evidence="2" key="1">
    <citation type="journal article" date="2011" name="MBio">
        <title>Novel metabolic attributes of the genus Cyanothece, comprising a group of unicellular nitrogen-fixing Cyanobacteria.</title>
        <authorList>
            <person name="Bandyopadhyay A."/>
            <person name="Elvitigala T."/>
            <person name="Welsh E."/>
            <person name="Stockel J."/>
            <person name="Liberton M."/>
            <person name="Min H."/>
            <person name="Sherman L.A."/>
            <person name="Pakrasi H.B."/>
        </authorList>
    </citation>
    <scope>NUCLEOTIDE SEQUENCE [LARGE SCALE GENOMIC DNA]</scope>
    <source>
        <strain evidence="2">PCC 8801</strain>
    </source>
</reference>
<dbReference type="KEGG" id="cyp:PCC8801_0612"/>
<dbReference type="RefSeq" id="WP_012593977.1">
    <property type="nucleotide sequence ID" value="NC_011726.1"/>
</dbReference>
<accession>B7JWQ4</accession>
<dbReference type="eggNOG" id="ENOG502ZV59">
    <property type="taxonomic scope" value="Bacteria"/>
</dbReference>
<dbReference type="Proteomes" id="UP000008204">
    <property type="component" value="Chromosome"/>
</dbReference>
<organism evidence="1 2">
    <name type="scientific">Rippkaea orientalis (strain PCC 8801 / RF-1)</name>
    <name type="common">Cyanothece sp. (strain PCC 8801)</name>
    <dbReference type="NCBI Taxonomy" id="41431"/>
    <lineage>
        <taxon>Bacteria</taxon>
        <taxon>Bacillati</taxon>
        <taxon>Cyanobacteriota</taxon>
        <taxon>Cyanophyceae</taxon>
        <taxon>Oscillatoriophycideae</taxon>
        <taxon>Chroococcales</taxon>
        <taxon>Aphanothecaceae</taxon>
        <taxon>Rippkaea</taxon>
        <taxon>Rippkaea orientalis</taxon>
    </lineage>
</organism>
<dbReference type="EMBL" id="CP001287">
    <property type="protein sequence ID" value="ACK64700.1"/>
    <property type="molecule type" value="Genomic_DNA"/>
</dbReference>
<sequence>MIRVSRNEWAKMTGKTDWNRVKAMSEDEIEKNALDDPDSQPIPDEFWDKAKVIYPQNKLVPDINPKKNSTKISCARFFCTT</sequence>
<dbReference type="STRING" id="41431.PCC8801_0612"/>
<gene>
    <name evidence="1" type="ordered locus">PCC8801_0612</name>
</gene>
<dbReference type="AlphaFoldDB" id="B7JWQ4"/>
<evidence type="ECO:0000313" key="2">
    <source>
        <dbReference type="Proteomes" id="UP000008204"/>
    </source>
</evidence>
<name>B7JWQ4_RIPO1</name>
<proteinExistence type="predicted"/>
<protein>
    <submittedName>
        <fullName evidence="1">Uncharacterized protein</fullName>
    </submittedName>
</protein>